<keyword evidence="1" id="KW-0472">Membrane</keyword>
<evidence type="ECO:0000313" key="3">
    <source>
        <dbReference type="Proteomes" id="UP000001208"/>
    </source>
</evidence>
<dbReference type="eggNOG" id="COG1950">
    <property type="taxonomic scope" value="Bacteria"/>
</dbReference>
<dbReference type="OrthoDB" id="6402664at2"/>
<proteinExistence type="predicted"/>
<reference evidence="2 3" key="1">
    <citation type="submission" date="2008-06" db="EMBL/GenBank/DDBJ databases">
        <title>Complete sequence of Chloroherpeton thalassium ATCC 35110.</title>
        <authorList>
            <consortium name="US DOE Joint Genome Institute"/>
            <person name="Lucas S."/>
            <person name="Copeland A."/>
            <person name="Lapidus A."/>
            <person name="Glavina del Rio T."/>
            <person name="Dalin E."/>
            <person name="Tice H."/>
            <person name="Bruce D."/>
            <person name="Goodwin L."/>
            <person name="Pitluck S."/>
            <person name="Schmutz J."/>
            <person name="Larimer F."/>
            <person name="Land M."/>
            <person name="Hauser L."/>
            <person name="Kyrpides N."/>
            <person name="Mikhailova N."/>
            <person name="Liu Z."/>
            <person name="Li T."/>
            <person name="Zhao F."/>
            <person name="Overmann J."/>
            <person name="Bryant D.A."/>
            <person name="Richardson P."/>
        </authorList>
    </citation>
    <scope>NUCLEOTIDE SEQUENCE [LARGE SCALE GENOMIC DNA]</scope>
    <source>
        <strain evidence="3">ATCC 35110 / GB-78</strain>
    </source>
</reference>
<dbReference type="PANTHER" id="PTHR37309:SF1">
    <property type="entry name" value="SLR0284 PROTEIN"/>
    <property type="match status" value="1"/>
</dbReference>
<keyword evidence="3" id="KW-1185">Reference proteome</keyword>
<protein>
    <recommendedName>
        <fullName evidence="4">Phage holin family protein</fullName>
    </recommendedName>
</protein>
<accession>B3QUI4</accession>
<dbReference type="Pfam" id="PF04020">
    <property type="entry name" value="Phage_holin_4_2"/>
    <property type="match status" value="1"/>
</dbReference>
<evidence type="ECO:0008006" key="4">
    <source>
        <dbReference type="Google" id="ProtNLM"/>
    </source>
</evidence>
<name>B3QUI4_CHLT3</name>
<feature type="transmembrane region" description="Helical" evidence="1">
    <location>
        <begin position="58"/>
        <end position="77"/>
    </location>
</feature>
<keyword evidence="1" id="KW-0812">Transmembrane</keyword>
<organism evidence="2 3">
    <name type="scientific">Chloroherpeton thalassium (strain ATCC 35110 / GB-78)</name>
    <dbReference type="NCBI Taxonomy" id="517418"/>
    <lineage>
        <taxon>Bacteria</taxon>
        <taxon>Pseudomonadati</taxon>
        <taxon>Chlorobiota</taxon>
        <taxon>Chlorobiia</taxon>
        <taxon>Chlorobiales</taxon>
        <taxon>Chloroherpetonaceae</taxon>
        <taxon>Chloroherpeton</taxon>
    </lineage>
</organism>
<feature type="transmembrane region" description="Helical" evidence="1">
    <location>
        <begin position="89"/>
        <end position="110"/>
    </location>
</feature>
<sequence length="113" mass="12341">MKLILSWIINAVAVYATASFLDGIYVKSFWAALIVALILGLVNTIIKPILVFLSMPFIVLTLGLFLILINAFMLYIASQVVAGFALAGFWPAVIGSIFISVISWILSTLFNTK</sequence>
<dbReference type="KEGG" id="cts:Ctha_0419"/>
<dbReference type="HOGENOM" id="CLU_120441_2_1_10"/>
<dbReference type="RefSeq" id="WP_012498974.1">
    <property type="nucleotide sequence ID" value="NC_011026.1"/>
</dbReference>
<dbReference type="Proteomes" id="UP000001208">
    <property type="component" value="Chromosome"/>
</dbReference>
<dbReference type="InterPro" id="IPR007165">
    <property type="entry name" value="Phage_holin_4_2"/>
</dbReference>
<evidence type="ECO:0000256" key="1">
    <source>
        <dbReference type="SAM" id="Phobius"/>
    </source>
</evidence>
<dbReference type="PANTHER" id="PTHR37309">
    <property type="entry name" value="SLR0284 PROTEIN"/>
    <property type="match status" value="1"/>
</dbReference>
<dbReference type="AlphaFoldDB" id="B3QUI4"/>
<keyword evidence="1" id="KW-1133">Transmembrane helix</keyword>
<dbReference type="EMBL" id="CP001100">
    <property type="protein sequence ID" value="ACF12890.1"/>
    <property type="molecule type" value="Genomic_DNA"/>
</dbReference>
<gene>
    <name evidence="2" type="ordered locus">Ctha_0419</name>
</gene>
<evidence type="ECO:0000313" key="2">
    <source>
        <dbReference type="EMBL" id="ACF12890.1"/>
    </source>
</evidence>
<feature type="transmembrane region" description="Helical" evidence="1">
    <location>
        <begin position="28"/>
        <end position="46"/>
    </location>
</feature>
<dbReference type="STRING" id="517418.Ctha_0419"/>